<feature type="region of interest" description="Disordered" evidence="7">
    <location>
        <begin position="180"/>
        <end position="209"/>
    </location>
</feature>
<gene>
    <name evidence="9" type="ORF">PoB_004557500</name>
</gene>
<reference evidence="9 10" key="1">
    <citation type="journal article" date="2021" name="Elife">
        <title>Chloroplast acquisition without the gene transfer in kleptoplastic sea slugs, Plakobranchus ocellatus.</title>
        <authorList>
            <person name="Maeda T."/>
            <person name="Takahashi S."/>
            <person name="Yoshida T."/>
            <person name="Shimamura S."/>
            <person name="Takaki Y."/>
            <person name="Nagai Y."/>
            <person name="Toyoda A."/>
            <person name="Suzuki Y."/>
            <person name="Arimoto A."/>
            <person name="Ishii H."/>
            <person name="Satoh N."/>
            <person name="Nishiyama T."/>
            <person name="Hasebe M."/>
            <person name="Maruyama T."/>
            <person name="Minagawa J."/>
            <person name="Obokata J."/>
            <person name="Shigenobu S."/>
        </authorList>
    </citation>
    <scope>NUCLEOTIDE SEQUENCE [LARGE SCALE GENOMIC DNA]</scope>
</reference>
<dbReference type="Pfam" id="PF01436">
    <property type="entry name" value="NHL"/>
    <property type="match status" value="1"/>
</dbReference>
<dbReference type="Gene3D" id="3.30.40.10">
    <property type="entry name" value="Zinc/RING finger domain, C3HC4 (zinc finger)"/>
    <property type="match status" value="1"/>
</dbReference>
<comment type="caution">
    <text evidence="9">The sequence shown here is derived from an EMBL/GenBank/DDBJ whole genome shotgun (WGS) entry which is preliminary data.</text>
</comment>
<evidence type="ECO:0000313" key="9">
    <source>
        <dbReference type="EMBL" id="GFO19070.1"/>
    </source>
</evidence>
<evidence type="ECO:0000256" key="4">
    <source>
        <dbReference type="ARBA" id="ARBA00022833"/>
    </source>
</evidence>
<feature type="domain" description="RING-type" evidence="8">
    <location>
        <begin position="17"/>
        <end position="62"/>
    </location>
</feature>
<dbReference type="SUPFAM" id="SSF57850">
    <property type="entry name" value="RING/U-box"/>
    <property type="match status" value="1"/>
</dbReference>
<dbReference type="Pfam" id="PF00097">
    <property type="entry name" value="zf-C3HC4"/>
    <property type="match status" value="1"/>
</dbReference>
<feature type="compositionally biased region" description="Polar residues" evidence="7">
    <location>
        <begin position="183"/>
        <end position="193"/>
    </location>
</feature>
<feature type="repeat" description="NHL" evidence="6">
    <location>
        <begin position="466"/>
        <end position="509"/>
    </location>
</feature>
<evidence type="ECO:0000256" key="5">
    <source>
        <dbReference type="PROSITE-ProRule" id="PRU00175"/>
    </source>
</evidence>
<keyword evidence="2" id="KW-0677">Repeat</keyword>
<protein>
    <submittedName>
        <fullName evidence="9">Tripartite motif-containing protein 2</fullName>
    </submittedName>
</protein>
<dbReference type="InterPro" id="IPR001258">
    <property type="entry name" value="NHL_repeat"/>
</dbReference>
<dbReference type="GO" id="GO:0061630">
    <property type="term" value="F:ubiquitin protein ligase activity"/>
    <property type="evidence" value="ECO:0007669"/>
    <property type="project" value="TreeGrafter"/>
</dbReference>
<dbReference type="GO" id="GO:0008270">
    <property type="term" value="F:zinc ion binding"/>
    <property type="evidence" value="ECO:0007669"/>
    <property type="project" value="UniProtKB-KW"/>
</dbReference>
<feature type="repeat" description="NHL" evidence="6">
    <location>
        <begin position="421"/>
        <end position="462"/>
    </location>
</feature>
<dbReference type="EMBL" id="BLXT01005012">
    <property type="protein sequence ID" value="GFO19070.1"/>
    <property type="molecule type" value="Genomic_DNA"/>
</dbReference>
<dbReference type="PROSITE" id="PS00518">
    <property type="entry name" value="ZF_RING_1"/>
    <property type="match status" value="1"/>
</dbReference>
<dbReference type="PROSITE" id="PS50089">
    <property type="entry name" value="ZF_RING_2"/>
    <property type="match status" value="1"/>
</dbReference>
<feature type="region of interest" description="Disordered" evidence="7">
    <location>
        <begin position="83"/>
        <end position="128"/>
    </location>
</feature>
<dbReference type="GO" id="GO:0043161">
    <property type="term" value="P:proteasome-mediated ubiquitin-dependent protein catabolic process"/>
    <property type="evidence" value="ECO:0007669"/>
    <property type="project" value="TreeGrafter"/>
</dbReference>
<dbReference type="GO" id="GO:0000209">
    <property type="term" value="P:protein polyubiquitination"/>
    <property type="evidence" value="ECO:0007669"/>
    <property type="project" value="TreeGrafter"/>
</dbReference>
<evidence type="ECO:0000256" key="1">
    <source>
        <dbReference type="ARBA" id="ARBA00022723"/>
    </source>
</evidence>
<organism evidence="9 10">
    <name type="scientific">Plakobranchus ocellatus</name>
    <dbReference type="NCBI Taxonomy" id="259542"/>
    <lineage>
        <taxon>Eukaryota</taxon>
        <taxon>Metazoa</taxon>
        <taxon>Spiralia</taxon>
        <taxon>Lophotrochozoa</taxon>
        <taxon>Mollusca</taxon>
        <taxon>Gastropoda</taxon>
        <taxon>Heterobranchia</taxon>
        <taxon>Euthyneura</taxon>
        <taxon>Panpulmonata</taxon>
        <taxon>Sacoglossa</taxon>
        <taxon>Placobranchoidea</taxon>
        <taxon>Plakobranchidae</taxon>
        <taxon>Plakobranchus</taxon>
    </lineage>
</organism>
<dbReference type="Proteomes" id="UP000735302">
    <property type="component" value="Unassembled WGS sequence"/>
</dbReference>
<evidence type="ECO:0000256" key="7">
    <source>
        <dbReference type="SAM" id="MobiDB-lite"/>
    </source>
</evidence>
<dbReference type="InterPro" id="IPR018957">
    <property type="entry name" value="Znf_C3HC4_RING-type"/>
</dbReference>
<evidence type="ECO:0000256" key="6">
    <source>
        <dbReference type="PROSITE-ProRule" id="PRU00504"/>
    </source>
</evidence>
<dbReference type="InterPro" id="IPR001841">
    <property type="entry name" value="Znf_RING"/>
</dbReference>
<proteinExistence type="predicted"/>
<dbReference type="AlphaFoldDB" id="A0AAV4BHT2"/>
<dbReference type="InterPro" id="IPR017907">
    <property type="entry name" value="Znf_RING_CS"/>
</dbReference>
<keyword evidence="4" id="KW-0862">Zinc</keyword>
<dbReference type="SMART" id="SM00184">
    <property type="entry name" value="RING"/>
    <property type="match status" value="1"/>
</dbReference>
<keyword evidence="3 5" id="KW-0863">Zinc-finger</keyword>
<dbReference type="InterPro" id="IPR011042">
    <property type="entry name" value="6-blade_b-propeller_TolB-like"/>
</dbReference>
<feature type="compositionally biased region" description="Polar residues" evidence="7">
    <location>
        <begin position="83"/>
        <end position="93"/>
    </location>
</feature>
<feature type="region of interest" description="Disordered" evidence="7">
    <location>
        <begin position="561"/>
        <end position="581"/>
    </location>
</feature>
<evidence type="ECO:0000256" key="3">
    <source>
        <dbReference type="ARBA" id="ARBA00022771"/>
    </source>
</evidence>
<sequence length="581" mass="62731">MSTISLRTLIREDHLTCSICCSSFTRPKALPCLHTFCYKCIRDYVVRRGHENIGVFPCPICRADTAIPLSGIEGFPDNHIMSSLSDTVENSAPSRPVPKPRRSLGNTLGAQAGVQEESDSSLPPAYSSVADTDPALAKVCSNDPDWMVVPRAEPSAPPEHDRTIDDNNQVEFCVVSVSRPENAGTSMDSSSSHTDPHSNLEPMMSNSNTPSANFYPQVEADPTGPPSYPSVCGPQAAAVGYPEPAPVGWNVGGQMNFDQRSRSPVSYPSIPPHPEQINVACTENLMLRFGKQGSTVRDFIKPIGLAVSSNGSYVISDNGGNQNRVFIYNSGGELQSAFKCGCKVKDVAMTAKDDILAAVHKNMATLRLFSMAGQCKAEYGKFSTFEEPSGVAELNNGGVVLTGTANHCVYILTNQMKLSVKFGRKGNGDGYFFHPGHVATDFRNHIIVTDKVNNSVQVFGADGKFKLRFGSTGTKNGQLQAPLGVCTDSQGNIIVADAGNHRVEVFSSKGRWLSRVVSGTHQLGEQVRPVNVAWTPTGKVAVLLRGPYFAEVRVYSTRHQEIPQPDNPVSSLSSSVWYSKP</sequence>
<evidence type="ECO:0000256" key="2">
    <source>
        <dbReference type="ARBA" id="ARBA00022737"/>
    </source>
</evidence>
<name>A0AAV4BHT2_9GAST</name>
<dbReference type="InterPro" id="IPR013083">
    <property type="entry name" value="Znf_RING/FYVE/PHD"/>
</dbReference>
<keyword evidence="1" id="KW-0479">Metal-binding</keyword>
<dbReference type="PANTHER" id="PTHR24104">
    <property type="entry name" value="E3 UBIQUITIN-PROTEIN LIGASE NHLRC1-RELATED"/>
    <property type="match status" value="1"/>
</dbReference>
<accession>A0AAV4BHT2</accession>
<dbReference type="PANTHER" id="PTHR24104:SF57">
    <property type="entry name" value="BEE-MILK PROTEIN"/>
    <property type="match status" value="1"/>
</dbReference>
<dbReference type="InterPro" id="IPR050952">
    <property type="entry name" value="TRIM-NHL_E3_ligases"/>
</dbReference>
<dbReference type="PROSITE" id="PS51125">
    <property type="entry name" value="NHL"/>
    <property type="match status" value="2"/>
</dbReference>
<dbReference type="SUPFAM" id="SSF101898">
    <property type="entry name" value="NHL repeat"/>
    <property type="match status" value="1"/>
</dbReference>
<evidence type="ECO:0000259" key="8">
    <source>
        <dbReference type="PROSITE" id="PS50089"/>
    </source>
</evidence>
<dbReference type="CDD" id="cd05819">
    <property type="entry name" value="NHL"/>
    <property type="match status" value="1"/>
</dbReference>
<evidence type="ECO:0000313" key="10">
    <source>
        <dbReference type="Proteomes" id="UP000735302"/>
    </source>
</evidence>
<keyword evidence="10" id="KW-1185">Reference proteome</keyword>
<dbReference type="Gene3D" id="2.120.10.30">
    <property type="entry name" value="TolB, C-terminal domain"/>
    <property type="match status" value="2"/>
</dbReference>